<evidence type="ECO:0000256" key="4">
    <source>
        <dbReference type="ARBA" id="ARBA00012438"/>
    </source>
</evidence>
<comment type="cofactor">
    <cofactor evidence="2">
        <name>[4Fe-4S] cluster</name>
        <dbReference type="ChEBI" id="CHEBI:49883"/>
    </cofactor>
</comment>
<dbReference type="InterPro" id="IPR011712">
    <property type="entry name" value="Sig_transdc_His_kin_sub3_dim/P"/>
</dbReference>
<evidence type="ECO:0000256" key="14">
    <source>
        <dbReference type="ARBA" id="ARBA00023004"/>
    </source>
</evidence>
<dbReference type="GO" id="GO:0046983">
    <property type="term" value="F:protein dimerization activity"/>
    <property type="evidence" value="ECO:0007669"/>
    <property type="project" value="InterPro"/>
</dbReference>
<protein>
    <recommendedName>
        <fullName evidence="5">Oxygen sensor histidine kinase NreB</fullName>
        <ecNumber evidence="4">2.7.13.3</ecNumber>
    </recommendedName>
    <alternativeName>
        <fullName evidence="18">Nitrogen regulation protein B</fullName>
    </alternativeName>
</protein>
<keyword evidence="15" id="KW-0902">Two-component regulatory system</keyword>
<evidence type="ECO:0000259" key="20">
    <source>
        <dbReference type="PROSITE" id="PS50112"/>
    </source>
</evidence>
<dbReference type="InterPro" id="IPR001610">
    <property type="entry name" value="PAC"/>
</dbReference>
<evidence type="ECO:0000256" key="7">
    <source>
        <dbReference type="ARBA" id="ARBA00022490"/>
    </source>
</evidence>
<dbReference type="CDD" id="cd16917">
    <property type="entry name" value="HATPase_UhpB-NarQ-NarX-like"/>
    <property type="match status" value="1"/>
</dbReference>
<dbReference type="InterPro" id="IPR004358">
    <property type="entry name" value="Sig_transdc_His_kin-like_C"/>
</dbReference>
<keyword evidence="11" id="KW-0547">Nucleotide-binding</keyword>
<keyword evidence="13" id="KW-0067">ATP-binding</keyword>
<dbReference type="AlphaFoldDB" id="A0A4R1BIP3"/>
<dbReference type="NCBIfam" id="TIGR00229">
    <property type="entry name" value="sensory_box"/>
    <property type="match status" value="3"/>
</dbReference>
<dbReference type="GO" id="GO:0046872">
    <property type="term" value="F:metal ion binding"/>
    <property type="evidence" value="ECO:0007669"/>
    <property type="project" value="UniProtKB-KW"/>
</dbReference>
<keyword evidence="12" id="KW-0418">Kinase</keyword>
<evidence type="ECO:0000256" key="13">
    <source>
        <dbReference type="ARBA" id="ARBA00022840"/>
    </source>
</evidence>
<dbReference type="InterPro" id="IPR003594">
    <property type="entry name" value="HATPase_dom"/>
</dbReference>
<dbReference type="Pfam" id="PF02518">
    <property type="entry name" value="HATPase_c"/>
    <property type="match status" value="1"/>
</dbReference>
<dbReference type="Pfam" id="PF08448">
    <property type="entry name" value="PAS_4"/>
    <property type="match status" value="2"/>
</dbReference>
<dbReference type="CDD" id="cd00130">
    <property type="entry name" value="PAS"/>
    <property type="match status" value="3"/>
</dbReference>
<proteinExistence type="predicted"/>
<dbReference type="Gene3D" id="3.30.565.10">
    <property type="entry name" value="Histidine kinase-like ATPase, C-terminal domain"/>
    <property type="match status" value="1"/>
</dbReference>
<comment type="catalytic activity">
    <reaction evidence="1">
        <text>ATP + protein L-histidine = ADP + protein N-phospho-L-histidine.</text>
        <dbReference type="EC" id="2.7.13.3"/>
    </reaction>
</comment>
<sequence length="614" mass="68073">MPAPTILPPAGQHAFILQQLDDVIVTADLDFHVRSLNAAAVRHFGIDPDGAVGCRISELVAFEYSPAEPLEAIKAQVATTGRWQGELPFAGRDGQRHYFWFTLTFLPGADGRPEGILVIGRDRTAERIAEQNLHRKERFYRGLIADALDGILLMDVSGRITFASPSIKHVLGYDYAEVLGKWAFDFVHPEDHSKASEAFMREVNQNAEIKFINVRLRRKDGPWLWCLVRGNNLLANPSVGGIAIYFHDDSQRKEASEALKASEQRFRLLVRNIQSGVMMFNVNGVIETCNEAATRILGLPPETLMGTALPAAAWGVISEHGAPITPDQLPALRAIRTGQPVRNFVMGHLHPVTGRRIWLLVNADPVFDEQQVLQYVIASFADISERKALEDRLLAEQISHQRQLTQATIDSSERERTEIGKELHDNIGQQLTTIKLYLDLAKATADEETLEMVALANRNISDVINEIRALCRNLIPSTLGDLGLEESINDLVYTITRTQHLRIRFSCEGFDEESVPDNRKLMFFRILQEQLNNIVKHAGATRVDITLGREGGTAFLRVADDGKGFDPASVRRGLGLTNMENRAGMFGGTVEIQSVSGKGSTITVAVPLPEDRGA</sequence>
<evidence type="ECO:0000313" key="23">
    <source>
        <dbReference type="Proteomes" id="UP000295334"/>
    </source>
</evidence>
<dbReference type="PRINTS" id="PR00344">
    <property type="entry name" value="BCTRLSENSOR"/>
</dbReference>
<evidence type="ECO:0000256" key="6">
    <source>
        <dbReference type="ARBA" id="ARBA00022485"/>
    </source>
</evidence>
<feature type="domain" description="PAC" evidence="21">
    <location>
        <begin position="342"/>
        <end position="395"/>
    </location>
</feature>
<dbReference type="SUPFAM" id="SSF55874">
    <property type="entry name" value="ATPase domain of HSP90 chaperone/DNA topoisomerase II/histidine kinase"/>
    <property type="match status" value="1"/>
</dbReference>
<feature type="domain" description="PAS" evidence="20">
    <location>
        <begin position="262"/>
        <end position="306"/>
    </location>
</feature>
<evidence type="ECO:0000313" key="22">
    <source>
        <dbReference type="EMBL" id="TCJ17038.1"/>
    </source>
</evidence>
<dbReference type="RefSeq" id="WP_131448225.1">
    <property type="nucleotide sequence ID" value="NZ_SJZI01000009.1"/>
</dbReference>
<dbReference type="GO" id="GO:0006355">
    <property type="term" value="P:regulation of DNA-templated transcription"/>
    <property type="evidence" value="ECO:0007669"/>
    <property type="project" value="InterPro"/>
</dbReference>
<feature type="domain" description="PAS" evidence="20">
    <location>
        <begin position="136"/>
        <end position="206"/>
    </location>
</feature>
<evidence type="ECO:0000256" key="8">
    <source>
        <dbReference type="ARBA" id="ARBA00022553"/>
    </source>
</evidence>
<keyword evidence="6" id="KW-0004">4Fe-4S</keyword>
<keyword evidence="9" id="KW-0808">Transferase</keyword>
<dbReference type="GO" id="GO:0000155">
    <property type="term" value="F:phosphorelay sensor kinase activity"/>
    <property type="evidence" value="ECO:0007669"/>
    <property type="project" value="InterPro"/>
</dbReference>
<dbReference type="OrthoDB" id="5401121at2"/>
<dbReference type="GO" id="GO:0051539">
    <property type="term" value="F:4 iron, 4 sulfur cluster binding"/>
    <property type="evidence" value="ECO:0007669"/>
    <property type="project" value="UniProtKB-KW"/>
</dbReference>
<evidence type="ECO:0000256" key="15">
    <source>
        <dbReference type="ARBA" id="ARBA00023012"/>
    </source>
</evidence>
<evidence type="ECO:0000259" key="19">
    <source>
        <dbReference type="PROSITE" id="PS50109"/>
    </source>
</evidence>
<evidence type="ECO:0000256" key="10">
    <source>
        <dbReference type="ARBA" id="ARBA00022723"/>
    </source>
</evidence>
<evidence type="ECO:0000256" key="18">
    <source>
        <dbReference type="ARBA" id="ARBA00030800"/>
    </source>
</evidence>
<dbReference type="Gene3D" id="3.30.450.20">
    <property type="entry name" value="PAS domain"/>
    <property type="match status" value="3"/>
</dbReference>
<gene>
    <name evidence="22" type="ORF">EPD60_06930</name>
</gene>
<dbReference type="GO" id="GO:0016020">
    <property type="term" value="C:membrane"/>
    <property type="evidence" value="ECO:0007669"/>
    <property type="project" value="InterPro"/>
</dbReference>
<keyword evidence="14" id="KW-0408">Iron</keyword>
<keyword evidence="16" id="KW-0411">Iron-sulfur</keyword>
<dbReference type="PROSITE" id="PS50109">
    <property type="entry name" value="HIS_KIN"/>
    <property type="match status" value="1"/>
</dbReference>
<accession>A0A4R1BIP3</accession>
<keyword evidence="10" id="KW-0479">Metal-binding</keyword>
<comment type="subcellular location">
    <subcellularLocation>
        <location evidence="3">Cytoplasm</location>
    </subcellularLocation>
</comment>
<evidence type="ECO:0000256" key="17">
    <source>
        <dbReference type="ARBA" id="ARBA00024827"/>
    </source>
</evidence>
<evidence type="ECO:0000256" key="9">
    <source>
        <dbReference type="ARBA" id="ARBA00022679"/>
    </source>
</evidence>
<feature type="domain" description="Histidine kinase" evidence="19">
    <location>
        <begin position="422"/>
        <end position="610"/>
    </location>
</feature>
<evidence type="ECO:0000256" key="1">
    <source>
        <dbReference type="ARBA" id="ARBA00000085"/>
    </source>
</evidence>
<dbReference type="GO" id="GO:0005737">
    <property type="term" value="C:cytoplasm"/>
    <property type="evidence" value="ECO:0007669"/>
    <property type="project" value="UniProtKB-SubCell"/>
</dbReference>
<evidence type="ECO:0000256" key="11">
    <source>
        <dbReference type="ARBA" id="ARBA00022741"/>
    </source>
</evidence>
<reference evidence="22 23" key="1">
    <citation type="submission" date="2019-03" db="EMBL/GenBank/DDBJ databases">
        <authorList>
            <person name="Kim M.K.M."/>
        </authorList>
    </citation>
    <scope>NUCLEOTIDE SEQUENCE [LARGE SCALE GENOMIC DNA]</scope>
    <source>
        <strain evidence="22 23">17J68-12</strain>
    </source>
</reference>
<dbReference type="SMART" id="SM00091">
    <property type="entry name" value="PAS"/>
    <property type="match status" value="3"/>
</dbReference>
<dbReference type="SMART" id="SM00387">
    <property type="entry name" value="HATPase_c"/>
    <property type="match status" value="1"/>
</dbReference>
<dbReference type="EMBL" id="SJZI01000009">
    <property type="protein sequence ID" value="TCJ17038.1"/>
    <property type="molecule type" value="Genomic_DNA"/>
</dbReference>
<dbReference type="InterPro" id="IPR000014">
    <property type="entry name" value="PAS"/>
</dbReference>
<comment type="function">
    <text evidence="17">Member of the two-component regulatory system NreB/NreC involved in the control of dissimilatory nitrate/nitrite reduction in response to oxygen. NreB functions as a direct oxygen sensor histidine kinase which is autophosphorylated, in the absence of oxygen, probably at the conserved histidine residue, and transfers its phosphate group probably to a conserved aspartate residue of NreC. NreB/NreC activates the expression of the nitrate (narGHJI) and nitrite (nir) reductase operons, as well as the putative nitrate transporter gene narT.</text>
</comment>
<dbReference type="PANTHER" id="PTHR24421:SF10">
    <property type="entry name" value="NITRATE_NITRITE SENSOR PROTEIN NARQ"/>
    <property type="match status" value="1"/>
</dbReference>
<name>A0A4R1BIP3_9BACT</name>
<keyword evidence="8" id="KW-0597">Phosphoprotein</keyword>
<dbReference type="Gene3D" id="1.20.5.1930">
    <property type="match status" value="1"/>
</dbReference>
<dbReference type="InterPro" id="IPR013656">
    <property type="entry name" value="PAS_4"/>
</dbReference>
<keyword evidence="23" id="KW-1185">Reference proteome</keyword>
<keyword evidence="7" id="KW-0963">Cytoplasm</keyword>
<dbReference type="PROSITE" id="PS50112">
    <property type="entry name" value="PAS"/>
    <property type="match status" value="2"/>
</dbReference>
<dbReference type="GO" id="GO:0005524">
    <property type="term" value="F:ATP binding"/>
    <property type="evidence" value="ECO:0007669"/>
    <property type="project" value="UniProtKB-KW"/>
</dbReference>
<comment type="caution">
    <text evidence="22">The sequence shown here is derived from an EMBL/GenBank/DDBJ whole genome shotgun (WGS) entry which is preliminary data.</text>
</comment>
<evidence type="ECO:0000256" key="5">
    <source>
        <dbReference type="ARBA" id="ARBA00017322"/>
    </source>
</evidence>
<dbReference type="InterPro" id="IPR005467">
    <property type="entry name" value="His_kinase_dom"/>
</dbReference>
<feature type="domain" description="PAC" evidence="21">
    <location>
        <begin position="83"/>
        <end position="135"/>
    </location>
</feature>
<evidence type="ECO:0000256" key="12">
    <source>
        <dbReference type="ARBA" id="ARBA00022777"/>
    </source>
</evidence>
<dbReference type="SUPFAM" id="SSF55785">
    <property type="entry name" value="PYP-like sensor domain (PAS domain)"/>
    <property type="match status" value="3"/>
</dbReference>
<dbReference type="InterPro" id="IPR000700">
    <property type="entry name" value="PAS-assoc_C"/>
</dbReference>
<dbReference type="EC" id="2.7.13.3" evidence="4"/>
<dbReference type="InterPro" id="IPR050482">
    <property type="entry name" value="Sensor_HK_TwoCompSys"/>
</dbReference>
<evidence type="ECO:0000256" key="2">
    <source>
        <dbReference type="ARBA" id="ARBA00001966"/>
    </source>
</evidence>
<dbReference type="SMART" id="SM00086">
    <property type="entry name" value="PAC"/>
    <property type="match status" value="3"/>
</dbReference>
<dbReference type="InterPro" id="IPR035965">
    <property type="entry name" value="PAS-like_dom_sf"/>
</dbReference>
<dbReference type="Proteomes" id="UP000295334">
    <property type="component" value="Unassembled WGS sequence"/>
</dbReference>
<organism evidence="22 23">
    <name type="scientific">Flaviaesturariibacter flavus</name>
    <dbReference type="NCBI Taxonomy" id="2502780"/>
    <lineage>
        <taxon>Bacteria</taxon>
        <taxon>Pseudomonadati</taxon>
        <taxon>Bacteroidota</taxon>
        <taxon>Chitinophagia</taxon>
        <taxon>Chitinophagales</taxon>
        <taxon>Chitinophagaceae</taxon>
        <taxon>Flaviaestuariibacter</taxon>
    </lineage>
</organism>
<dbReference type="InterPro" id="IPR013767">
    <property type="entry name" value="PAS_fold"/>
</dbReference>
<evidence type="ECO:0000256" key="3">
    <source>
        <dbReference type="ARBA" id="ARBA00004496"/>
    </source>
</evidence>
<evidence type="ECO:0000259" key="21">
    <source>
        <dbReference type="PROSITE" id="PS50113"/>
    </source>
</evidence>
<dbReference type="PANTHER" id="PTHR24421">
    <property type="entry name" value="NITRATE/NITRITE SENSOR PROTEIN NARX-RELATED"/>
    <property type="match status" value="1"/>
</dbReference>
<dbReference type="Pfam" id="PF07730">
    <property type="entry name" value="HisKA_3"/>
    <property type="match status" value="1"/>
</dbReference>
<dbReference type="PROSITE" id="PS50113">
    <property type="entry name" value="PAC"/>
    <property type="match status" value="2"/>
</dbReference>
<dbReference type="InterPro" id="IPR036890">
    <property type="entry name" value="HATPase_C_sf"/>
</dbReference>
<dbReference type="Pfam" id="PF00989">
    <property type="entry name" value="PAS"/>
    <property type="match status" value="1"/>
</dbReference>
<evidence type="ECO:0000256" key="16">
    <source>
        <dbReference type="ARBA" id="ARBA00023014"/>
    </source>
</evidence>